<dbReference type="Proteomes" id="UP000059680">
    <property type="component" value="Chromosome 9"/>
</dbReference>
<sequence length="187" mass="20392">MAAILCRADHLGTCMFDHGAKVYPADHDQALRGIRLRVERVLERPQVKAGDEGRPGASVEETDLHRVLRHNDDGLRRDRGCRIRDVHRPPEVDAGVEVEHRRPSEAVVVAIHEAGADQVLEPRHQRPQRVAAPRRGAGGEAANVVEDPGVRRRQVLRRYVVVGAGVGEGGVRRVGQLGGVVDVAGLP</sequence>
<organism evidence="1 2">
    <name type="scientific">Oryza sativa subsp. japonica</name>
    <name type="common">Rice</name>
    <dbReference type="NCBI Taxonomy" id="39947"/>
    <lineage>
        <taxon>Eukaryota</taxon>
        <taxon>Viridiplantae</taxon>
        <taxon>Streptophyta</taxon>
        <taxon>Embryophyta</taxon>
        <taxon>Tracheophyta</taxon>
        <taxon>Spermatophyta</taxon>
        <taxon>Magnoliopsida</taxon>
        <taxon>Liliopsida</taxon>
        <taxon>Poales</taxon>
        <taxon>Poaceae</taxon>
        <taxon>BOP clade</taxon>
        <taxon>Oryzoideae</taxon>
        <taxon>Oryzeae</taxon>
        <taxon>Oryzinae</taxon>
        <taxon>Oryza</taxon>
        <taxon>Oryza sativa</taxon>
    </lineage>
</organism>
<proteinExistence type="predicted"/>
<gene>
    <name evidence="1" type="ordered locus">Os09g0265225</name>
    <name evidence="1" type="ORF">OSNPB_090265225</name>
</gene>
<dbReference type="PaxDb" id="39947-A0A0N7KQG2"/>
<dbReference type="EMBL" id="AP014965">
    <property type="protein sequence ID" value="BAT07130.1"/>
    <property type="molecule type" value="Genomic_DNA"/>
</dbReference>
<keyword evidence="2" id="KW-1185">Reference proteome</keyword>
<dbReference type="AlphaFoldDB" id="A0A0N7KQG2"/>
<name>A0A0N7KQG2_ORYSJ</name>
<reference evidence="2" key="1">
    <citation type="journal article" date="2005" name="Nature">
        <title>The map-based sequence of the rice genome.</title>
        <authorList>
            <consortium name="International rice genome sequencing project (IRGSP)"/>
            <person name="Matsumoto T."/>
            <person name="Wu J."/>
            <person name="Kanamori H."/>
            <person name="Katayose Y."/>
            <person name="Fujisawa M."/>
            <person name="Namiki N."/>
            <person name="Mizuno H."/>
            <person name="Yamamoto K."/>
            <person name="Antonio B.A."/>
            <person name="Baba T."/>
            <person name="Sakata K."/>
            <person name="Nagamura Y."/>
            <person name="Aoki H."/>
            <person name="Arikawa K."/>
            <person name="Arita K."/>
            <person name="Bito T."/>
            <person name="Chiden Y."/>
            <person name="Fujitsuka N."/>
            <person name="Fukunaka R."/>
            <person name="Hamada M."/>
            <person name="Harada C."/>
            <person name="Hayashi A."/>
            <person name="Hijishita S."/>
            <person name="Honda M."/>
            <person name="Hosokawa S."/>
            <person name="Ichikawa Y."/>
            <person name="Idonuma A."/>
            <person name="Iijima M."/>
            <person name="Ikeda M."/>
            <person name="Ikeno M."/>
            <person name="Ito K."/>
            <person name="Ito S."/>
            <person name="Ito T."/>
            <person name="Ito Y."/>
            <person name="Ito Y."/>
            <person name="Iwabuchi A."/>
            <person name="Kamiya K."/>
            <person name="Karasawa W."/>
            <person name="Kurita K."/>
            <person name="Katagiri S."/>
            <person name="Kikuta A."/>
            <person name="Kobayashi H."/>
            <person name="Kobayashi N."/>
            <person name="Machita K."/>
            <person name="Maehara T."/>
            <person name="Masukawa M."/>
            <person name="Mizubayashi T."/>
            <person name="Mukai Y."/>
            <person name="Nagasaki H."/>
            <person name="Nagata Y."/>
            <person name="Naito S."/>
            <person name="Nakashima M."/>
            <person name="Nakama Y."/>
            <person name="Nakamichi Y."/>
            <person name="Nakamura M."/>
            <person name="Meguro A."/>
            <person name="Negishi M."/>
            <person name="Ohta I."/>
            <person name="Ohta T."/>
            <person name="Okamoto M."/>
            <person name="Ono N."/>
            <person name="Saji S."/>
            <person name="Sakaguchi M."/>
            <person name="Sakai K."/>
            <person name="Shibata M."/>
            <person name="Shimokawa T."/>
            <person name="Song J."/>
            <person name="Takazaki Y."/>
            <person name="Terasawa K."/>
            <person name="Tsugane M."/>
            <person name="Tsuji K."/>
            <person name="Ueda S."/>
            <person name="Waki K."/>
            <person name="Yamagata H."/>
            <person name="Yamamoto M."/>
            <person name="Yamamoto S."/>
            <person name="Yamane H."/>
            <person name="Yoshiki S."/>
            <person name="Yoshihara R."/>
            <person name="Yukawa K."/>
            <person name="Zhong H."/>
            <person name="Yano M."/>
            <person name="Yuan Q."/>
            <person name="Ouyang S."/>
            <person name="Liu J."/>
            <person name="Jones K.M."/>
            <person name="Gansberger K."/>
            <person name="Moffat K."/>
            <person name="Hill J."/>
            <person name="Bera J."/>
            <person name="Fadrosh D."/>
            <person name="Jin S."/>
            <person name="Johri S."/>
            <person name="Kim M."/>
            <person name="Overton L."/>
            <person name="Reardon M."/>
            <person name="Tsitrin T."/>
            <person name="Vuong H."/>
            <person name="Weaver B."/>
            <person name="Ciecko A."/>
            <person name="Tallon L."/>
            <person name="Jackson J."/>
            <person name="Pai G."/>
            <person name="Aken S.V."/>
            <person name="Utterback T."/>
            <person name="Reidmuller S."/>
            <person name="Feldblyum T."/>
            <person name="Hsiao J."/>
            <person name="Zismann V."/>
            <person name="Iobst S."/>
            <person name="de Vazeille A.R."/>
            <person name="Buell C.R."/>
            <person name="Ying K."/>
            <person name="Li Y."/>
            <person name="Lu T."/>
            <person name="Huang Y."/>
            <person name="Zhao Q."/>
            <person name="Feng Q."/>
            <person name="Zhang L."/>
            <person name="Zhu J."/>
            <person name="Weng Q."/>
            <person name="Mu J."/>
            <person name="Lu Y."/>
            <person name="Fan D."/>
            <person name="Liu Y."/>
            <person name="Guan J."/>
            <person name="Zhang Y."/>
            <person name="Yu S."/>
            <person name="Liu X."/>
            <person name="Zhang Y."/>
            <person name="Hong G."/>
            <person name="Han B."/>
            <person name="Choisne N."/>
            <person name="Demange N."/>
            <person name="Orjeda G."/>
            <person name="Samain S."/>
            <person name="Cattolico L."/>
            <person name="Pelletier E."/>
            <person name="Couloux A."/>
            <person name="Segurens B."/>
            <person name="Wincker P."/>
            <person name="D'Hont A."/>
            <person name="Scarpelli C."/>
            <person name="Weissenbach J."/>
            <person name="Salanoubat M."/>
            <person name="Quetier F."/>
            <person name="Yu Y."/>
            <person name="Kim H.R."/>
            <person name="Rambo T."/>
            <person name="Currie J."/>
            <person name="Collura K."/>
            <person name="Luo M."/>
            <person name="Yang T."/>
            <person name="Ammiraju J.S.S."/>
            <person name="Engler F."/>
            <person name="Soderlund C."/>
            <person name="Wing R.A."/>
            <person name="Palmer L.E."/>
            <person name="de la Bastide M."/>
            <person name="Spiegel L."/>
            <person name="Nascimento L."/>
            <person name="Zutavern T."/>
            <person name="O'Shaughnessy A."/>
            <person name="Dike S."/>
            <person name="Dedhia N."/>
            <person name="Preston R."/>
            <person name="Balija V."/>
            <person name="McCombie W.R."/>
            <person name="Chow T."/>
            <person name="Chen H."/>
            <person name="Chung M."/>
            <person name="Chen C."/>
            <person name="Shaw J."/>
            <person name="Wu H."/>
            <person name="Hsiao K."/>
            <person name="Chao Y."/>
            <person name="Chu M."/>
            <person name="Cheng C."/>
            <person name="Hour A."/>
            <person name="Lee P."/>
            <person name="Lin S."/>
            <person name="Lin Y."/>
            <person name="Liou J."/>
            <person name="Liu S."/>
            <person name="Hsing Y."/>
            <person name="Raghuvanshi S."/>
            <person name="Mohanty A."/>
            <person name="Bharti A.K."/>
            <person name="Gaur A."/>
            <person name="Gupta V."/>
            <person name="Kumar D."/>
            <person name="Ravi V."/>
            <person name="Vij S."/>
            <person name="Kapur A."/>
            <person name="Khurana P."/>
            <person name="Khurana P."/>
            <person name="Khurana J.P."/>
            <person name="Tyagi A.K."/>
            <person name="Gaikwad K."/>
            <person name="Singh A."/>
            <person name="Dalal V."/>
            <person name="Srivastava S."/>
            <person name="Dixit A."/>
            <person name="Pal A.K."/>
            <person name="Ghazi I.A."/>
            <person name="Yadav M."/>
            <person name="Pandit A."/>
            <person name="Bhargava A."/>
            <person name="Sureshbabu K."/>
            <person name="Batra K."/>
            <person name="Sharma T.R."/>
            <person name="Mohapatra T."/>
            <person name="Singh N.K."/>
            <person name="Messing J."/>
            <person name="Nelson A.B."/>
            <person name="Fuks G."/>
            <person name="Kavchok S."/>
            <person name="Keizer G."/>
            <person name="Linton E."/>
            <person name="Llaca V."/>
            <person name="Song R."/>
            <person name="Tanyolac B."/>
            <person name="Young S."/>
            <person name="Ho-Il K."/>
            <person name="Hahn J.H."/>
            <person name="Sangsakoo G."/>
            <person name="Vanavichit A."/>
            <person name="de Mattos Luiz.A.T."/>
            <person name="Zimmer P.D."/>
            <person name="Malone G."/>
            <person name="Dellagostin O."/>
            <person name="de Oliveira A.C."/>
            <person name="Bevan M."/>
            <person name="Bancroft I."/>
            <person name="Minx P."/>
            <person name="Cordum H."/>
            <person name="Wilson R."/>
            <person name="Cheng Z."/>
            <person name="Jin W."/>
            <person name="Jiang J."/>
            <person name="Leong S.A."/>
            <person name="Iwama H."/>
            <person name="Gojobori T."/>
            <person name="Itoh T."/>
            <person name="Niimura Y."/>
            <person name="Fujii Y."/>
            <person name="Habara T."/>
            <person name="Sakai H."/>
            <person name="Sato Y."/>
            <person name="Wilson G."/>
            <person name="Kumar K."/>
            <person name="McCouch S."/>
            <person name="Juretic N."/>
            <person name="Hoen D."/>
            <person name="Wright S."/>
            <person name="Bruskiewich R."/>
            <person name="Bureau T."/>
            <person name="Miyao A."/>
            <person name="Hirochika H."/>
            <person name="Nishikawa T."/>
            <person name="Kadowaki K."/>
            <person name="Sugiura M."/>
            <person name="Burr B."/>
            <person name="Sasaki T."/>
        </authorList>
    </citation>
    <scope>NUCLEOTIDE SEQUENCE [LARGE SCALE GENOMIC DNA]</scope>
    <source>
        <strain evidence="2">cv. Nipponbare</strain>
    </source>
</reference>
<dbReference type="InParanoid" id="A0A0N7KQG2"/>
<accession>A0A0N7KQG2</accession>
<protein>
    <submittedName>
        <fullName evidence="1">Os09g0265225 protein</fullName>
    </submittedName>
</protein>
<reference evidence="1 2" key="2">
    <citation type="journal article" date="2013" name="Plant Cell Physiol.">
        <title>Rice Annotation Project Database (RAP-DB): an integrative and interactive database for rice genomics.</title>
        <authorList>
            <person name="Sakai H."/>
            <person name="Lee S.S."/>
            <person name="Tanaka T."/>
            <person name="Numa H."/>
            <person name="Kim J."/>
            <person name="Kawahara Y."/>
            <person name="Wakimoto H."/>
            <person name="Yang C.C."/>
            <person name="Iwamoto M."/>
            <person name="Abe T."/>
            <person name="Yamada Y."/>
            <person name="Muto A."/>
            <person name="Inokuchi H."/>
            <person name="Ikemura T."/>
            <person name="Matsumoto T."/>
            <person name="Sasaki T."/>
            <person name="Itoh T."/>
        </authorList>
    </citation>
    <scope>NUCLEOTIDE SEQUENCE [LARGE SCALE GENOMIC DNA]</scope>
    <source>
        <strain evidence="2">cv. Nipponbare</strain>
    </source>
</reference>
<dbReference type="Gramene" id="Os09t0265225-00">
    <property type="protein sequence ID" value="Os09t0265225-00"/>
    <property type="gene ID" value="Os09g0265225"/>
</dbReference>
<reference evidence="1 2" key="3">
    <citation type="journal article" date="2013" name="Rice">
        <title>Improvement of the Oryza sativa Nipponbare reference genome using next generation sequence and optical map data.</title>
        <authorList>
            <person name="Kawahara Y."/>
            <person name="de la Bastide M."/>
            <person name="Hamilton J.P."/>
            <person name="Kanamori H."/>
            <person name="McCombie W.R."/>
            <person name="Ouyang S."/>
            <person name="Schwartz D.C."/>
            <person name="Tanaka T."/>
            <person name="Wu J."/>
            <person name="Zhou S."/>
            <person name="Childs K.L."/>
            <person name="Davidson R.M."/>
            <person name="Lin H."/>
            <person name="Quesada-Ocampo L."/>
            <person name="Vaillancourt B."/>
            <person name="Sakai H."/>
            <person name="Lee S.S."/>
            <person name="Kim J."/>
            <person name="Numa H."/>
            <person name="Itoh T."/>
            <person name="Buell C.R."/>
            <person name="Matsumoto T."/>
        </authorList>
    </citation>
    <scope>NUCLEOTIDE SEQUENCE [LARGE SCALE GENOMIC DNA]</scope>
    <source>
        <strain evidence="2">cv. Nipponbare</strain>
    </source>
</reference>
<evidence type="ECO:0000313" key="2">
    <source>
        <dbReference type="Proteomes" id="UP000059680"/>
    </source>
</evidence>
<evidence type="ECO:0000313" key="1">
    <source>
        <dbReference type="EMBL" id="BAT07130.1"/>
    </source>
</evidence>